<reference evidence="3 4" key="1">
    <citation type="submission" date="2018-11" db="EMBL/GenBank/DDBJ databases">
        <title>Genomic Encyclopedia of Type Strains, Phase IV (KMG-IV): sequencing the most valuable type-strain genomes for metagenomic binning, comparative biology and taxonomic classification.</title>
        <authorList>
            <person name="Goeker M."/>
        </authorList>
    </citation>
    <scope>NUCLEOTIDE SEQUENCE [LARGE SCALE GENOMIC DNA]</scope>
    <source>
        <strain evidence="3 4">DSM 21945</strain>
    </source>
</reference>
<proteinExistence type="predicted"/>
<evidence type="ECO:0000313" key="3">
    <source>
        <dbReference type="EMBL" id="ROQ28849.1"/>
    </source>
</evidence>
<accession>A0A3N1PL41</accession>
<dbReference type="Proteomes" id="UP000268033">
    <property type="component" value="Unassembled WGS sequence"/>
</dbReference>
<evidence type="ECO:0000259" key="2">
    <source>
        <dbReference type="Pfam" id="PF13930"/>
    </source>
</evidence>
<dbReference type="STRING" id="584787.GCA_001247655_02381"/>
<dbReference type="EMBL" id="RJUL01000003">
    <property type="protein sequence ID" value="ROQ28849.1"/>
    <property type="molecule type" value="Genomic_DNA"/>
</dbReference>
<keyword evidence="3" id="KW-0378">Hydrolase</keyword>
<keyword evidence="3" id="KW-0255">Endonuclease</keyword>
<feature type="domain" description="Type VII secretion system protein EssD-like" evidence="2">
    <location>
        <begin position="51"/>
        <end position="154"/>
    </location>
</feature>
<gene>
    <name evidence="3" type="ORF">EDC28_103446</name>
</gene>
<keyword evidence="3" id="KW-0540">Nuclease</keyword>
<dbReference type="Gene3D" id="3.40.570.10">
    <property type="entry name" value="Extracellular Endonuclease, subunit A"/>
    <property type="match status" value="1"/>
</dbReference>
<evidence type="ECO:0000256" key="1">
    <source>
        <dbReference type="SAM" id="MobiDB-lite"/>
    </source>
</evidence>
<feature type="region of interest" description="Disordered" evidence="1">
    <location>
        <begin position="54"/>
        <end position="98"/>
    </location>
</feature>
<sequence length="164" mass="18549">MLGESKMTHAFHAYLNPEDTELNESSTFSEMKNIFKNNTRVLFSEKTNLITKKDEQGRPISVEATLKSTHSGKRSSTESKLQGSVGGDDRLEDDDGGHLIGHRFMSDQGIKNLFPQNSNLNRGVYKTMENEWADWTKEGYEVRLKVKLDPKGSSRPETLLQAIQ</sequence>
<protein>
    <submittedName>
        <fullName evidence="3">DNA/RNA non-specific endonuclease</fullName>
    </submittedName>
</protein>
<comment type="caution">
    <text evidence="3">The sequence shown here is derived from an EMBL/GenBank/DDBJ whole genome shotgun (WGS) entry which is preliminary data.</text>
</comment>
<keyword evidence="4" id="KW-1185">Reference proteome</keyword>
<dbReference type="InterPro" id="IPR044929">
    <property type="entry name" value="DNA/RNA_non-sp_Endonuclease_sf"/>
</dbReference>
<dbReference type="Pfam" id="PF13930">
    <property type="entry name" value="Endonuclea_NS_2"/>
    <property type="match status" value="1"/>
</dbReference>
<name>A0A3N1PL41_9GAMM</name>
<organism evidence="3 4">
    <name type="scientific">Gallaecimonas pentaromativorans</name>
    <dbReference type="NCBI Taxonomy" id="584787"/>
    <lineage>
        <taxon>Bacteria</taxon>
        <taxon>Pseudomonadati</taxon>
        <taxon>Pseudomonadota</taxon>
        <taxon>Gammaproteobacteria</taxon>
        <taxon>Enterobacterales</taxon>
        <taxon>Gallaecimonadaceae</taxon>
        <taxon>Gallaecimonas</taxon>
    </lineage>
</organism>
<dbReference type="GO" id="GO:0004519">
    <property type="term" value="F:endonuclease activity"/>
    <property type="evidence" value="ECO:0007669"/>
    <property type="project" value="UniProtKB-KW"/>
</dbReference>
<evidence type="ECO:0000313" key="4">
    <source>
        <dbReference type="Proteomes" id="UP000268033"/>
    </source>
</evidence>
<dbReference type="AlphaFoldDB" id="A0A3N1PL41"/>
<dbReference type="InterPro" id="IPR044927">
    <property type="entry name" value="Endonuclea_NS_2"/>
</dbReference>